<reference evidence="2" key="1">
    <citation type="journal article" date="2021" name="Nat. Commun.">
        <title>Genetic determinants of endophytism in the Arabidopsis root mycobiome.</title>
        <authorList>
            <person name="Mesny F."/>
            <person name="Miyauchi S."/>
            <person name="Thiergart T."/>
            <person name="Pickel B."/>
            <person name="Atanasova L."/>
            <person name="Karlsson M."/>
            <person name="Huettel B."/>
            <person name="Barry K.W."/>
            <person name="Haridas S."/>
            <person name="Chen C."/>
            <person name="Bauer D."/>
            <person name="Andreopoulos W."/>
            <person name="Pangilinan J."/>
            <person name="LaButti K."/>
            <person name="Riley R."/>
            <person name="Lipzen A."/>
            <person name="Clum A."/>
            <person name="Drula E."/>
            <person name="Henrissat B."/>
            <person name="Kohler A."/>
            <person name="Grigoriev I.V."/>
            <person name="Martin F.M."/>
            <person name="Hacquard S."/>
        </authorList>
    </citation>
    <scope>NUCLEOTIDE SEQUENCE</scope>
    <source>
        <strain evidence="2">FSSC 5 MPI-SDFR-AT-0091</strain>
    </source>
</reference>
<feature type="region of interest" description="Disordered" evidence="1">
    <location>
        <begin position="1"/>
        <end position="30"/>
    </location>
</feature>
<dbReference type="OrthoDB" id="5103976at2759"/>
<comment type="caution">
    <text evidence="2">The sequence shown here is derived from an EMBL/GenBank/DDBJ whole genome shotgun (WGS) entry which is preliminary data.</text>
</comment>
<dbReference type="Proteomes" id="UP000736672">
    <property type="component" value="Unassembled WGS sequence"/>
</dbReference>
<dbReference type="EMBL" id="JAGTJS010000013">
    <property type="protein sequence ID" value="KAH7249301.1"/>
    <property type="molecule type" value="Genomic_DNA"/>
</dbReference>
<feature type="compositionally biased region" description="Basic residues" evidence="1">
    <location>
        <begin position="137"/>
        <end position="152"/>
    </location>
</feature>
<evidence type="ECO:0000313" key="3">
    <source>
        <dbReference type="Proteomes" id="UP000736672"/>
    </source>
</evidence>
<evidence type="ECO:0000256" key="1">
    <source>
        <dbReference type="SAM" id="MobiDB-lite"/>
    </source>
</evidence>
<sequence>MSSETSSPHSVEIHVTPPHESSTPVSADARSDILRESVEIRGKRDGDASSLLQQNLVYGSEMDALLRAPAFKHQGMSSCPELSRRALGSPVSVSLVLLRKHVFVLITLQKSTPPSSNSPRRRRSPLYHSHPVTPRTFRSRLGRRFRRVRPWRRSPVGSSRSISPNPPPEPIDEFKLQTGKERRRRARDSGEERGSRSSDEPVPMISAPTELEGTRQLAVAGVILATSDLDRLSIMARRRQEKRESRAEQTQSV</sequence>
<gene>
    <name evidence="2" type="ORF">B0J15DRAFT_52176</name>
</gene>
<feature type="compositionally biased region" description="Basic and acidic residues" evidence="1">
    <location>
        <begin position="187"/>
        <end position="199"/>
    </location>
</feature>
<dbReference type="AlphaFoldDB" id="A0A9P9H1G1"/>
<protein>
    <submittedName>
        <fullName evidence="2">Uncharacterized protein</fullName>
    </submittedName>
</protein>
<evidence type="ECO:0000313" key="2">
    <source>
        <dbReference type="EMBL" id="KAH7249301.1"/>
    </source>
</evidence>
<feature type="region of interest" description="Disordered" evidence="1">
    <location>
        <begin position="110"/>
        <end position="215"/>
    </location>
</feature>
<accession>A0A9P9H1G1</accession>
<name>A0A9P9H1G1_FUSSL</name>
<organism evidence="2 3">
    <name type="scientific">Fusarium solani</name>
    <name type="common">Filamentous fungus</name>
    <dbReference type="NCBI Taxonomy" id="169388"/>
    <lineage>
        <taxon>Eukaryota</taxon>
        <taxon>Fungi</taxon>
        <taxon>Dikarya</taxon>
        <taxon>Ascomycota</taxon>
        <taxon>Pezizomycotina</taxon>
        <taxon>Sordariomycetes</taxon>
        <taxon>Hypocreomycetidae</taxon>
        <taxon>Hypocreales</taxon>
        <taxon>Nectriaceae</taxon>
        <taxon>Fusarium</taxon>
        <taxon>Fusarium solani species complex</taxon>
    </lineage>
</organism>
<keyword evidence="3" id="KW-1185">Reference proteome</keyword>
<proteinExistence type="predicted"/>